<comment type="caution">
    <text evidence="1">The sequence shown here is derived from an EMBL/GenBank/DDBJ whole genome shotgun (WGS) entry which is preliminary data.</text>
</comment>
<evidence type="ECO:0000313" key="1">
    <source>
        <dbReference type="EMBL" id="MFI2162739.1"/>
    </source>
</evidence>
<gene>
    <name evidence="1" type="ORF">ACH49L_45255</name>
</gene>
<organism evidence="1 2">
    <name type="scientific">Streptomyces olivaceoviridis</name>
    <name type="common">Streptomyces corchorusii</name>
    <dbReference type="NCBI Taxonomy" id="1921"/>
    <lineage>
        <taxon>Bacteria</taxon>
        <taxon>Bacillati</taxon>
        <taxon>Actinomycetota</taxon>
        <taxon>Actinomycetes</taxon>
        <taxon>Kitasatosporales</taxon>
        <taxon>Streptomycetaceae</taxon>
        <taxon>Streptomyces</taxon>
    </lineage>
</organism>
<accession>A0ABW7VPF3</accession>
<dbReference type="EMBL" id="JBIRWM010000045">
    <property type="protein sequence ID" value="MFI2162739.1"/>
    <property type="molecule type" value="Genomic_DNA"/>
</dbReference>
<reference evidence="1 2" key="1">
    <citation type="submission" date="2024-10" db="EMBL/GenBank/DDBJ databases">
        <title>The Natural Products Discovery Center: Release of the First 8490 Sequenced Strains for Exploring Actinobacteria Biosynthetic Diversity.</title>
        <authorList>
            <person name="Kalkreuter E."/>
            <person name="Kautsar S.A."/>
            <person name="Yang D."/>
            <person name="Bader C.D."/>
            <person name="Teijaro C.N."/>
            <person name="Fluegel L."/>
            <person name="Davis C.M."/>
            <person name="Simpson J.R."/>
            <person name="Lauterbach L."/>
            <person name="Steele A.D."/>
            <person name="Gui C."/>
            <person name="Meng S."/>
            <person name="Li G."/>
            <person name="Viehrig K."/>
            <person name="Ye F."/>
            <person name="Su P."/>
            <person name="Kiefer A.F."/>
            <person name="Nichols A."/>
            <person name="Cepeda A.J."/>
            <person name="Yan W."/>
            <person name="Fan B."/>
            <person name="Jiang Y."/>
            <person name="Adhikari A."/>
            <person name="Zheng C.-J."/>
            <person name="Schuster L."/>
            <person name="Cowan T.M."/>
            <person name="Smanski M.J."/>
            <person name="Chevrette M.G."/>
            <person name="De Carvalho L.P.S."/>
            <person name="Shen B."/>
        </authorList>
    </citation>
    <scope>NUCLEOTIDE SEQUENCE [LARGE SCALE GENOMIC DNA]</scope>
    <source>
        <strain evidence="1 2">NPDC020295</strain>
    </source>
</reference>
<dbReference type="Proteomes" id="UP001611397">
    <property type="component" value="Unassembled WGS sequence"/>
</dbReference>
<keyword evidence="2" id="KW-1185">Reference proteome</keyword>
<dbReference type="RefSeq" id="WP_398781519.1">
    <property type="nucleotide sequence ID" value="NZ_JBIRUT010000032.1"/>
</dbReference>
<protein>
    <submittedName>
        <fullName evidence="1">Uncharacterized protein</fullName>
    </submittedName>
</protein>
<name>A0ABW7VPF3_STROI</name>
<evidence type="ECO:0000313" key="2">
    <source>
        <dbReference type="Proteomes" id="UP001611397"/>
    </source>
</evidence>
<proteinExistence type="predicted"/>
<sequence length="40" mass="4435">MARSLSHTLQRARGGITTDDATLLLIEWRGSPTDHLAFPE</sequence>